<gene>
    <name evidence="1" type="ORF">A7Q10_08790</name>
</gene>
<dbReference type="OrthoDB" id="193106at2"/>
<keyword evidence="2" id="KW-1185">Reference proteome</keyword>
<evidence type="ECO:0000313" key="2">
    <source>
        <dbReference type="Proteomes" id="UP000297713"/>
    </source>
</evidence>
<proteinExistence type="predicted"/>
<protein>
    <recommendedName>
        <fullName evidence="3">Lipoprotein</fullName>
    </recommendedName>
</protein>
<evidence type="ECO:0000313" key="1">
    <source>
        <dbReference type="EMBL" id="TFE68020.1"/>
    </source>
</evidence>
<reference evidence="1 2" key="1">
    <citation type="submission" date="2016-05" db="EMBL/GenBank/DDBJ databases">
        <title>Diversity and Homogeneity among Thermoacidophilic Verrucomicrobia Methanotrophs Linked with Geographical Origin.</title>
        <authorList>
            <person name="Erikstad H.-A."/>
            <person name="Smestad N.B."/>
            <person name="Ceballos R.M."/>
            <person name="Birkeland N.-K."/>
        </authorList>
    </citation>
    <scope>NUCLEOTIDE SEQUENCE [LARGE SCALE GENOMIC DNA]</scope>
    <source>
        <strain evidence="1 2">Phi</strain>
    </source>
</reference>
<dbReference type="Proteomes" id="UP000297713">
    <property type="component" value="Unassembled WGS sequence"/>
</dbReference>
<dbReference type="PROSITE" id="PS51257">
    <property type="entry name" value="PROKAR_LIPOPROTEIN"/>
    <property type="match status" value="1"/>
</dbReference>
<dbReference type="AlphaFoldDB" id="A0A4Y8PBD4"/>
<dbReference type="EMBL" id="LXQC01000144">
    <property type="protein sequence ID" value="TFE68020.1"/>
    <property type="molecule type" value="Genomic_DNA"/>
</dbReference>
<dbReference type="RefSeq" id="WP_134440324.1">
    <property type="nucleotide sequence ID" value="NZ_LXQC01000144.1"/>
</dbReference>
<organism evidence="1 2">
    <name type="scientific">Methylacidiphilum caldifontis</name>
    <dbReference type="NCBI Taxonomy" id="2795386"/>
    <lineage>
        <taxon>Bacteria</taxon>
        <taxon>Pseudomonadati</taxon>
        <taxon>Verrucomicrobiota</taxon>
        <taxon>Methylacidiphilae</taxon>
        <taxon>Methylacidiphilales</taxon>
        <taxon>Methylacidiphilaceae</taxon>
        <taxon>Methylacidiphilum (ex Ratnadevi et al. 2023)</taxon>
    </lineage>
</organism>
<name>A0A4Y8PBD4_9BACT</name>
<evidence type="ECO:0008006" key="3">
    <source>
        <dbReference type="Google" id="ProtNLM"/>
    </source>
</evidence>
<sequence length="130" mass="14786">MRSICCGFYIFFLFFLLSCAHQESVRVKRLSSETYSPSRYVEILNKEPKRKYLKLAEMDVRGAENSPKTELVSALSQKARELGADALIIEDRSVPIGNPFIINTSGGMYDANLNRYIPAFHAVAIRYVEE</sequence>
<comment type="caution">
    <text evidence="1">The sequence shown here is derived from an EMBL/GenBank/DDBJ whole genome shotgun (WGS) entry which is preliminary data.</text>
</comment>
<accession>A0A4Y8PBD4</accession>